<dbReference type="AlphaFoldDB" id="A0AAE0G402"/>
<accession>A0AAE0G402</accession>
<feature type="domain" description="DUF7796" evidence="1">
    <location>
        <begin position="72"/>
        <end position="292"/>
    </location>
</feature>
<protein>
    <recommendedName>
        <fullName evidence="1">DUF7796 domain-containing protein</fullName>
    </recommendedName>
</protein>
<organism evidence="2 3">
    <name type="scientific">Cymbomonas tetramitiformis</name>
    <dbReference type="NCBI Taxonomy" id="36881"/>
    <lineage>
        <taxon>Eukaryota</taxon>
        <taxon>Viridiplantae</taxon>
        <taxon>Chlorophyta</taxon>
        <taxon>Pyramimonadophyceae</taxon>
        <taxon>Pyramimonadales</taxon>
        <taxon>Pyramimonadaceae</taxon>
        <taxon>Cymbomonas</taxon>
    </lineage>
</organism>
<sequence>MASVSEQTHAPCMRYCPNFAQNSQGQEGTLSRICQEWWDNTAGVWSKNGPSSSRGIIERPLAVKQHVCHKGAAICFSGQIRTLRETIKNLRAQVFHQFASYDVFAVVSSEDEVAPVLKLLQPKIIVIRDQVAHEMSDTVGGVRLSTTPGYYYATRDGTTRMEEGQPHLARWLKQLCGIALCNELRHCYEDCAGVDYRWVVRLRYDVILEKPLRVGLLQESCITIPQVHAHGGFNDKFAIGTPHNMDIYSQQLSKLYSHSVDAMPSLQAETWLKRHLNAHNVSVQEAELPVYIFRADGSLSPT</sequence>
<dbReference type="EMBL" id="LGRX02009994">
    <property type="protein sequence ID" value="KAK3271119.1"/>
    <property type="molecule type" value="Genomic_DNA"/>
</dbReference>
<evidence type="ECO:0000313" key="3">
    <source>
        <dbReference type="Proteomes" id="UP001190700"/>
    </source>
</evidence>
<keyword evidence="3" id="KW-1185">Reference proteome</keyword>
<evidence type="ECO:0000313" key="2">
    <source>
        <dbReference type="EMBL" id="KAK3271119.1"/>
    </source>
</evidence>
<dbReference type="PANTHER" id="PTHR35112">
    <property type="entry name" value="OS08G0360500 PROTEIN"/>
    <property type="match status" value="1"/>
</dbReference>
<reference evidence="2 3" key="1">
    <citation type="journal article" date="2015" name="Genome Biol. Evol.">
        <title>Comparative Genomics of a Bacterivorous Green Alga Reveals Evolutionary Causalities and Consequences of Phago-Mixotrophic Mode of Nutrition.</title>
        <authorList>
            <person name="Burns J.A."/>
            <person name="Paasch A."/>
            <person name="Narechania A."/>
            <person name="Kim E."/>
        </authorList>
    </citation>
    <scope>NUCLEOTIDE SEQUENCE [LARGE SCALE GENOMIC DNA]</scope>
    <source>
        <strain evidence="2 3">PLY_AMNH</strain>
    </source>
</reference>
<comment type="caution">
    <text evidence="2">The sequence shown here is derived from an EMBL/GenBank/DDBJ whole genome shotgun (WGS) entry which is preliminary data.</text>
</comment>
<dbReference type="Proteomes" id="UP001190700">
    <property type="component" value="Unassembled WGS sequence"/>
</dbReference>
<dbReference type="InterPro" id="IPR056698">
    <property type="entry name" value="DUF7796"/>
</dbReference>
<dbReference type="Pfam" id="PF25072">
    <property type="entry name" value="DUF7796"/>
    <property type="match status" value="1"/>
</dbReference>
<evidence type="ECO:0000259" key="1">
    <source>
        <dbReference type="Pfam" id="PF25072"/>
    </source>
</evidence>
<gene>
    <name evidence="2" type="ORF">CYMTET_20510</name>
</gene>
<proteinExistence type="predicted"/>
<dbReference type="PANTHER" id="PTHR35112:SF1">
    <property type="entry name" value="RING_FYVE_PHD ZINC FINGER SUPERFAMILY PROTEIN"/>
    <property type="match status" value="1"/>
</dbReference>
<name>A0AAE0G402_9CHLO</name>